<protein>
    <recommendedName>
        <fullName evidence="4">General secretion pathway protein GspN</fullName>
    </recommendedName>
</protein>
<organism evidence="2 3">
    <name type="scientific">Methylomonas rapida</name>
    <dbReference type="NCBI Taxonomy" id="2963939"/>
    <lineage>
        <taxon>Bacteria</taxon>
        <taxon>Pseudomonadati</taxon>
        <taxon>Pseudomonadota</taxon>
        <taxon>Gammaproteobacteria</taxon>
        <taxon>Methylococcales</taxon>
        <taxon>Methylococcaceae</taxon>
        <taxon>Methylomonas</taxon>
    </lineage>
</organism>
<dbReference type="RefSeq" id="WP_255188086.1">
    <property type="nucleotide sequence ID" value="NZ_CP113517.1"/>
</dbReference>
<dbReference type="Proteomes" id="UP001162780">
    <property type="component" value="Chromosome"/>
</dbReference>
<evidence type="ECO:0000313" key="3">
    <source>
        <dbReference type="Proteomes" id="UP001162780"/>
    </source>
</evidence>
<accession>A0ABY7GFW2</accession>
<proteinExistence type="predicted"/>
<name>A0ABY7GFW2_9GAMM</name>
<reference evidence="2" key="1">
    <citation type="submission" date="2022-11" db="EMBL/GenBank/DDBJ databases">
        <title>Methylomonas rapida sp. nov., Carotenoid-Producing Obligate Methanotrophs with High Growth Characteristics and Biotechnological Potential.</title>
        <authorList>
            <person name="Tikhonova E.N."/>
            <person name="Suleimanov R.Z."/>
            <person name="Miroshnikov K."/>
            <person name="Oshkin I.Y."/>
            <person name="Belova S.E."/>
            <person name="Danilova O.V."/>
            <person name="Ashikhmin A."/>
            <person name="Konopkin A."/>
            <person name="But S.Y."/>
            <person name="Khmelenina V.N."/>
            <person name="Kuznetsov N."/>
            <person name="Pimenov N.V."/>
            <person name="Dedysh S.N."/>
        </authorList>
    </citation>
    <scope>NUCLEOTIDE SEQUENCE</scope>
    <source>
        <strain evidence="2">MP1</strain>
    </source>
</reference>
<dbReference type="EMBL" id="CP113517">
    <property type="protein sequence ID" value="WAR43109.1"/>
    <property type="molecule type" value="Genomic_DNA"/>
</dbReference>
<feature type="region of interest" description="Disordered" evidence="1">
    <location>
        <begin position="159"/>
        <end position="202"/>
    </location>
</feature>
<evidence type="ECO:0000313" key="2">
    <source>
        <dbReference type="EMBL" id="WAR43109.1"/>
    </source>
</evidence>
<feature type="compositionally biased region" description="Basic and acidic residues" evidence="1">
    <location>
        <begin position="162"/>
        <end position="174"/>
    </location>
</feature>
<evidence type="ECO:0000256" key="1">
    <source>
        <dbReference type="SAM" id="MobiDB-lite"/>
    </source>
</evidence>
<sequence>MNRTLFKWQLISAAILLFALFVEWSFAEFSRGELQEILNQTIAADYQAEPLPSLEPPKQLSGNFMGVVERPLFIEGRKPLAETVETGVETAAETGQIDDWLLIGIYNRDKRQWALFRKQNEAKKFLKLNEQQMISGWRLKQIQFDRVILQQGAQEKALMLRKPREQGKIPEPAKRPPPPVKAVQPNVTPPNNNPSENINNDG</sequence>
<feature type="compositionally biased region" description="Low complexity" evidence="1">
    <location>
        <begin position="193"/>
        <end position="202"/>
    </location>
</feature>
<keyword evidence="3" id="KW-1185">Reference proteome</keyword>
<gene>
    <name evidence="2" type="ORF">NM686_011945</name>
</gene>
<evidence type="ECO:0008006" key="4">
    <source>
        <dbReference type="Google" id="ProtNLM"/>
    </source>
</evidence>